<reference evidence="4 6" key="2">
    <citation type="submission" date="2020-08" db="EMBL/GenBank/DDBJ databases">
        <title>Genomic Encyclopedia of Type Strains, Phase IV (KMG-IV): sequencing the most valuable type-strain genomes for metagenomic binning, comparative biology and taxonomic classification.</title>
        <authorList>
            <person name="Goeker M."/>
        </authorList>
    </citation>
    <scope>NUCLEOTIDE SEQUENCE [LARGE SCALE GENOMIC DNA]</scope>
    <source>
        <strain evidence="4 6">DSM 103679</strain>
    </source>
</reference>
<gene>
    <name evidence="5" type="ORF">DYE49_06970</name>
    <name evidence="4" type="ORF">HNP77_000425</name>
</gene>
<evidence type="ECO:0000256" key="1">
    <source>
        <dbReference type="ARBA" id="ARBA00022737"/>
    </source>
</evidence>
<reference evidence="5 7" key="1">
    <citation type="submission" date="2018-08" db="EMBL/GenBank/DDBJ databases">
        <title>The first complete genome of Treponema rectale (CHPAT), a commensal spirochete of the bovine rectum.</title>
        <authorList>
            <person name="Staton G.J."/>
            <person name="Clegg S.R."/>
            <person name="Carter S.D."/>
            <person name="Radford A.D."/>
            <person name="Darby A."/>
            <person name="Hall N."/>
            <person name="Birtles R.J."/>
            <person name="Evans N.J."/>
        </authorList>
    </citation>
    <scope>NUCLEOTIDE SEQUENCE [LARGE SCALE GENOMIC DNA]</scope>
    <source>
        <strain evidence="5 7">CHPA</strain>
    </source>
</reference>
<accession>A0A840SF61</accession>
<dbReference type="InterPro" id="IPR013105">
    <property type="entry name" value="TPR_2"/>
</dbReference>
<evidence type="ECO:0000313" key="6">
    <source>
        <dbReference type="Proteomes" id="UP000578697"/>
    </source>
</evidence>
<dbReference type="SUPFAM" id="SSF48452">
    <property type="entry name" value="TPR-like"/>
    <property type="match status" value="1"/>
</dbReference>
<keyword evidence="2 3" id="KW-0802">TPR repeat</keyword>
<evidence type="ECO:0000313" key="7">
    <source>
        <dbReference type="Proteomes" id="UP000593591"/>
    </source>
</evidence>
<dbReference type="PROSITE" id="PS50005">
    <property type="entry name" value="TPR"/>
    <property type="match status" value="1"/>
</dbReference>
<sequence>MGIQSQSAFEQAYKLMEICCLDQAGAVLNDTLTSDLDNKDIVYSIQYCAFWQKTLEKLPKLDSFDQGEYLVNHWKDFMSVVQPEKVLKESEFLGKTVYSLKKGVFSLALECYTKALDRTAGDESLSAEINRKRGLCYKKLGSYENALDCLTQSVQLLPNNAAAVAEKADCFALCGETKYAKLLFREAFFMNARKIDFDFLDSPLINLLINEVRAKGYEGDALHEWIPVYGVLLGVFNKKRELKFLEVLRLKQEIYSRENELKDPSCNSAVITPRLINLYFWLIDHYALSKDSMANINEVLLKIRDHDRNIWKIYINE</sequence>
<keyword evidence="1" id="KW-0677">Repeat</keyword>
<dbReference type="Proteomes" id="UP000578697">
    <property type="component" value="Unassembled WGS sequence"/>
</dbReference>
<dbReference type="SMART" id="SM00028">
    <property type="entry name" value="TPR"/>
    <property type="match status" value="2"/>
</dbReference>
<dbReference type="RefSeq" id="WP_184651515.1">
    <property type="nucleotide sequence ID" value="NZ_JACHFR010000001.1"/>
</dbReference>
<dbReference type="AlphaFoldDB" id="A0A840SF61"/>
<dbReference type="EMBL" id="CP031517">
    <property type="protein sequence ID" value="QOS40205.1"/>
    <property type="molecule type" value="Genomic_DNA"/>
</dbReference>
<dbReference type="Pfam" id="PF07719">
    <property type="entry name" value="TPR_2"/>
    <property type="match status" value="1"/>
</dbReference>
<dbReference type="Proteomes" id="UP000593591">
    <property type="component" value="Chromosome"/>
</dbReference>
<evidence type="ECO:0000256" key="3">
    <source>
        <dbReference type="PROSITE-ProRule" id="PRU00339"/>
    </source>
</evidence>
<evidence type="ECO:0000313" key="4">
    <source>
        <dbReference type="EMBL" id="MBB5218081.1"/>
    </source>
</evidence>
<dbReference type="KEGG" id="trc:DYE49_06970"/>
<evidence type="ECO:0000256" key="2">
    <source>
        <dbReference type="ARBA" id="ARBA00022803"/>
    </source>
</evidence>
<proteinExistence type="predicted"/>
<feature type="repeat" description="TPR" evidence="3">
    <location>
        <begin position="127"/>
        <end position="160"/>
    </location>
</feature>
<protein>
    <submittedName>
        <fullName evidence="4">Tetratricopeptide (TPR) repeat protein</fullName>
    </submittedName>
</protein>
<dbReference type="InterPro" id="IPR011990">
    <property type="entry name" value="TPR-like_helical_dom_sf"/>
</dbReference>
<dbReference type="Gene3D" id="1.25.40.10">
    <property type="entry name" value="Tetratricopeptide repeat domain"/>
    <property type="match status" value="1"/>
</dbReference>
<dbReference type="InterPro" id="IPR019734">
    <property type="entry name" value="TPR_rpt"/>
</dbReference>
<evidence type="ECO:0000313" key="5">
    <source>
        <dbReference type="EMBL" id="QOS40205.1"/>
    </source>
</evidence>
<organism evidence="4 6">
    <name type="scientific">Treponema rectale</name>
    <dbReference type="NCBI Taxonomy" id="744512"/>
    <lineage>
        <taxon>Bacteria</taxon>
        <taxon>Pseudomonadati</taxon>
        <taxon>Spirochaetota</taxon>
        <taxon>Spirochaetia</taxon>
        <taxon>Spirochaetales</taxon>
        <taxon>Treponemataceae</taxon>
        <taxon>Treponema</taxon>
    </lineage>
</organism>
<name>A0A840SF61_9SPIR</name>
<dbReference type="EMBL" id="JACHFR010000001">
    <property type="protein sequence ID" value="MBB5218081.1"/>
    <property type="molecule type" value="Genomic_DNA"/>
</dbReference>
<keyword evidence="6" id="KW-1185">Reference proteome</keyword>